<sequence length="23" mass="2810">MRNTGSHHIRKFGNHYIHVYTKI</sequence>
<protein>
    <submittedName>
        <fullName evidence="1">Uncharacterized protein</fullName>
    </submittedName>
</protein>
<dbReference type="EMBL" id="CAXIEN010000023">
    <property type="protein sequence ID" value="CAL1266346.1"/>
    <property type="molecule type" value="Genomic_DNA"/>
</dbReference>
<accession>A0AAV1Z826</accession>
<reference evidence="1 2" key="1">
    <citation type="submission" date="2024-04" db="EMBL/GenBank/DDBJ databases">
        <authorList>
            <person name="Rising A."/>
            <person name="Reimegard J."/>
            <person name="Sonavane S."/>
            <person name="Akerstrom W."/>
            <person name="Nylinder S."/>
            <person name="Hedman E."/>
            <person name="Kallberg Y."/>
        </authorList>
    </citation>
    <scope>NUCLEOTIDE SEQUENCE [LARGE SCALE GENOMIC DNA]</scope>
</reference>
<dbReference type="AlphaFoldDB" id="A0AAV1Z826"/>
<dbReference type="Proteomes" id="UP001497382">
    <property type="component" value="Unassembled WGS sequence"/>
</dbReference>
<evidence type="ECO:0000313" key="2">
    <source>
        <dbReference type="Proteomes" id="UP001497382"/>
    </source>
</evidence>
<proteinExistence type="predicted"/>
<comment type="caution">
    <text evidence="1">The sequence shown here is derived from an EMBL/GenBank/DDBJ whole genome shotgun (WGS) entry which is preliminary data.</text>
</comment>
<name>A0AAV1Z826_9ARAC</name>
<evidence type="ECO:0000313" key="1">
    <source>
        <dbReference type="EMBL" id="CAL1266346.1"/>
    </source>
</evidence>
<gene>
    <name evidence="1" type="ORF">LARSCL_LOCUS3046</name>
</gene>
<organism evidence="1 2">
    <name type="scientific">Larinioides sclopetarius</name>
    <dbReference type="NCBI Taxonomy" id="280406"/>
    <lineage>
        <taxon>Eukaryota</taxon>
        <taxon>Metazoa</taxon>
        <taxon>Ecdysozoa</taxon>
        <taxon>Arthropoda</taxon>
        <taxon>Chelicerata</taxon>
        <taxon>Arachnida</taxon>
        <taxon>Araneae</taxon>
        <taxon>Araneomorphae</taxon>
        <taxon>Entelegynae</taxon>
        <taxon>Araneoidea</taxon>
        <taxon>Araneidae</taxon>
        <taxon>Larinioides</taxon>
    </lineage>
</organism>
<keyword evidence="2" id="KW-1185">Reference proteome</keyword>